<dbReference type="InterPro" id="IPR007387">
    <property type="entry name" value="TRAP_DctQ"/>
</dbReference>
<feature type="domain" description="Tripartite ATP-independent periplasmic transporters DctQ component" evidence="10">
    <location>
        <begin position="22"/>
        <end position="148"/>
    </location>
</feature>
<dbReference type="Pfam" id="PF04290">
    <property type="entry name" value="DctQ"/>
    <property type="match status" value="1"/>
</dbReference>
<keyword evidence="4 9" id="KW-0997">Cell inner membrane</keyword>
<proteinExistence type="inferred from homology"/>
<evidence type="ECO:0000256" key="9">
    <source>
        <dbReference type="RuleBase" id="RU369079"/>
    </source>
</evidence>
<evidence type="ECO:0000256" key="4">
    <source>
        <dbReference type="ARBA" id="ARBA00022519"/>
    </source>
</evidence>
<gene>
    <name evidence="11" type="ORF">BWK72_02700</name>
</gene>
<dbReference type="AlphaFoldDB" id="A0A1W9KZG7"/>
<dbReference type="PANTHER" id="PTHR35011:SF2">
    <property type="entry name" value="2,3-DIKETO-L-GULONATE TRAP TRANSPORTER SMALL PERMEASE PROTEIN YIAM"/>
    <property type="match status" value="1"/>
</dbReference>
<comment type="function">
    <text evidence="9">Part of the tripartite ATP-independent periplasmic (TRAP) transport system.</text>
</comment>
<reference evidence="11 12" key="1">
    <citation type="submission" date="2017-01" db="EMBL/GenBank/DDBJ databases">
        <title>Novel large sulfur bacteria in the metagenomes of groundwater-fed chemosynthetic microbial mats in the Lake Huron basin.</title>
        <authorList>
            <person name="Sharrar A.M."/>
            <person name="Flood B.E."/>
            <person name="Bailey J.V."/>
            <person name="Jones D.S."/>
            <person name="Biddanda B."/>
            <person name="Ruberg S.A."/>
            <person name="Marcus D.N."/>
            <person name="Dick G.J."/>
        </authorList>
    </citation>
    <scope>NUCLEOTIDE SEQUENCE [LARGE SCALE GENOMIC DNA]</scope>
    <source>
        <strain evidence="11">A7</strain>
    </source>
</reference>
<keyword evidence="3" id="KW-1003">Cell membrane</keyword>
<evidence type="ECO:0000259" key="10">
    <source>
        <dbReference type="Pfam" id="PF04290"/>
    </source>
</evidence>
<keyword evidence="5 9" id="KW-0812">Transmembrane</keyword>
<dbReference type="GO" id="GO:0005886">
    <property type="term" value="C:plasma membrane"/>
    <property type="evidence" value="ECO:0007669"/>
    <property type="project" value="UniProtKB-SubCell"/>
</dbReference>
<feature type="transmembrane region" description="Helical" evidence="9">
    <location>
        <begin position="37"/>
        <end position="60"/>
    </location>
</feature>
<evidence type="ECO:0000256" key="3">
    <source>
        <dbReference type="ARBA" id="ARBA00022475"/>
    </source>
</evidence>
<protein>
    <recommendedName>
        <fullName evidence="9">TRAP transporter small permease protein</fullName>
    </recommendedName>
</protein>
<keyword evidence="2 9" id="KW-0813">Transport</keyword>
<sequence length="163" mass="18127">MAHLFFKLEERLAMTFFAATSVFVLIGAVTRTAGFPVIWAVDLAQLSFAWACVLGADLALKKNTHIEIDIVIRKFPRQVRKALAVVWLVAIVFFLCFLVWYGTKLTLQNMERVLGDVGISYSWVTGCIPVGALLMLLTAVTRLWRGLTGREVLSLEGHDGTVI</sequence>
<feature type="transmembrane region" description="Helical" evidence="9">
    <location>
        <begin position="12"/>
        <end position="31"/>
    </location>
</feature>
<evidence type="ECO:0000256" key="6">
    <source>
        <dbReference type="ARBA" id="ARBA00022989"/>
    </source>
</evidence>
<dbReference type="Proteomes" id="UP000192505">
    <property type="component" value="Unassembled WGS sequence"/>
</dbReference>
<accession>A0A1W9KZG7</accession>
<evidence type="ECO:0000256" key="7">
    <source>
        <dbReference type="ARBA" id="ARBA00023136"/>
    </source>
</evidence>
<comment type="subcellular location">
    <subcellularLocation>
        <location evidence="1 9">Cell inner membrane</location>
        <topology evidence="1 9">Multi-pass membrane protein</topology>
    </subcellularLocation>
</comment>
<comment type="caution">
    <text evidence="11">The sequence shown here is derived from an EMBL/GenBank/DDBJ whole genome shotgun (WGS) entry which is preliminary data.</text>
</comment>
<dbReference type="PANTHER" id="PTHR35011">
    <property type="entry name" value="2,3-DIKETO-L-GULONATE TRAP TRANSPORTER SMALL PERMEASE PROTEIN YIAM"/>
    <property type="match status" value="1"/>
</dbReference>
<dbReference type="GO" id="GO:0022857">
    <property type="term" value="F:transmembrane transporter activity"/>
    <property type="evidence" value="ECO:0007669"/>
    <property type="project" value="UniProtKB-UniRule"/>
</dbReference>
<comment type="similarity">
    <text evidence="8 9">Belongs to the TRAP transporter small permease family.</text>
</comment>
<evidence type="ECO:0000313" key="11">
    <source>
        <dbReference type="EMBL" id="OQW90143.1"/>
    </source>
</evidence>
<evidence type="ECO:0000313" key="12">
    <source>
        <dbReference type="Proteomes" id="UP000192505"/>
    </source>
</evidence>
<keyword evidence="7 9" id="KW-0472">Membrane</keyword>
<comment type="subunit">
    <text evidence="9">The complex comprises the extracytoplasmic solute receptor protein and the two transmembrane proteins.</text>
</comment>
<keyword evidence="6 9" id="KW-1133">Transmembrane helix</keyword>
<dbReference type="EMBL" id="MTEI01000001">
    <property type="protein sequence ID" value="OQW90143.1"/>
    <property type="molecule type" value="Genomic_DNA"/>
</dbReference>
<organism evidence="11 12">
    <name type="scientific">Rhodoferax ferrireducens</name>
    <dbReference type="NCBI Taxonomy" id="192843"/>
    <lineage>
        <taxon>Bacteria</taxon>
        <taxon>Pseudomonadati</taxon>
        <taxon>Pseudomonadota</taxon>
        <taxon>Betaproteobacteria</taxon>
        <taxon>Burkholderiales</taxon>
        <taxon>Comamonadaceae</taxon>
        <taxon>Rhodoferax</taxon>
    </lineage>
</organism>
<evidence type="ECO:0000256" key="1">
    <source>
        <dbReference type="ARBA" id="ARBA00004429"/>
    </source>
</evidence>
<dbReference type="GO" id="GO:0015740">
    <property type="term" value="P:C4-dicarboxylate transport"/>
    <property type="evidence" value="ECO:0007669"/>
    <property type="project" value="TreeGrafter"/>
</dbReference>
<feature type="transmembrane region" description="Helical" evidence="9">
    <location>
        <begin position="121"/>
        <end position="140"/>
    </location>
</feature>
<dbReference type="InterPro" id="IPR055348">
    <property type="entry name" value="DctQ"/>
</dbReference>
<feature type="transmembrane region" description="Helical" evidence="9">
    <location>
        <begin position="81"/>
        <end position="101"/>
    </location>
</feature>
<evidence type="ECO:0000256" key="2">
    <source>
        <dbReference type="ARBA" id="ARBA00022448"/>
    </source>
</evidence>
<name>A0A1W9KZG7_9BURK</name>
<evidence type="ECO:0000256" key="5">
    <source>
        <dbReference type="ARBA" id="ARBA00022692"/>
    </source>
</evidence>
<evidence type="ECO:0000256" key="8">
    <source>
        <dbReference type="ARBA" id="ARBA00038436"/>
    </source>
</evidence>